<evidence type="ECO:0000256" key="2">
    <source>
        <dbReference type="ARBA" id="ARBA00022801"/>
    </source>
</evidence>
<evidence type="ECO:0000313" key="5">
    <source>
        <dbReference type="Proteomes" id="UP001226574"/>
    </source>
</evidence>
<protein>
    <submittedName>
        <fullName evidence="4">Trypsin-like peptidase domain-containing protein</fullName>
    </submittedName>
</protein>
<name>A0ABU1B6Z2_PSEHA</name>
<accession>A0ABU1B6Z2</accession>
<feature type="signal peptide" evidence="3">
    <location>
        <begin position="1"/>
        <end position="18"/>
    </location>
</feature>
<keyword evidence="2" id="KW-0378">Hydrolase</keyword>
<reference evidence="4 5" key="1">
    <citation type="submission" date="2023-08" db="EMBL/GenBank/DDBJ databases">
        <title>Pseudoalteromonas haloplanktis LL1 genome.</title>
        <authorList>
            <person name="Wu S."/>
        </authorList>
    </citation>
    <scope>NUCLEOTIDE SEQUENCE [LARGE SCALE GENOMIC DNA]</scope>
    <source>
        <strain evidence="4 5">LL1</strain>
    </source>
</reference>
<comment type="caution">
    <text evidence="4">The sequence shown here is derived from an EMBL/GenBank/DDBJ whole genome shotgun (WGS) entry which is preliminary data.</text>
</comment>
<dbReference type="PANTHER" id="PTHR43343">
    <property type="entry name" value="PEPTIDASE S12"/>
    <property type="match status" value="1"/>
</dbReference>
<evidence type="ECO:0000256" key="3">
    <source>
        <dbReference type="SAM" id="SignalP"/>
    </source>
</evidence>
<evidence type="ECO:0000313" key="4">
    <source>
        <dbReference type="EMBL" id="MDQ9090002.1"/>
    </source>
</evidence>
<dbReference type="Proteomes" id="UP001226574">
    <property type="component" value="Unassembled WGS sequence"/>
</dbReference>
<dbReference type="PANTHER" id="PTHR43343:SF3">
    <property type="entry name" value="PROTEASE DO-LIKE 8, CHLOROPLASTIC"/>
    <property type="match status" value="1"/>
</dbReference>
<evidence type="ECO:0000256" key="1">
    <source>
        <dbReference type="ARBA" id="ARBA00022670"/>
    </source>
</evidence>
<keyword evidence="5" id="KW-1185">Reference proteome</keyword>
<dbReference type="InterPro" id="IPR051201">
    <property type="entry name" value="Chloro_Bact_Ser_Proteases"/>
</dbReference>
<dbReference type="Gene3D" id="2.30.42.10">
    <property type="match status" value="1"/>
</dbReference>
<proteinExistence type="predicted"/>
<dbReference type="Pfam" id="PF13365">
    <property type="entry name" value="Trypsin_2"/>
    <property type="match status" value="1"/>
</dbReference>
<organism evidence="4 5">
    <name type="scientific">Pseudoalteromonas haloplanktis</name>
    <name type="common">Alteromonas haloplanktis</name>
    <dbReference type="NCBI Taxonomy" id="228"/>
    <lineage>
        <taxon>Bacteria</taxon>
        <taxon>Pseudomonadati</taxon>
        <taxon>Pseudomonadota</taxon>
        <taxon>Gammaproteobacteria</taxon>
        <taxon>Alteromonadales</taxon>
        <taxon>Pseudoalteromonadaceae</taxon>
        <taxon>Pseudoalteromonas</taxon>
    </lineage>
</organism>
<keyword evidence="3" id="KW-0732">Signal</keyword>
<dbReference type="SUPFAM" id="SSF50156">
    <property type="entry name" value="PDZ domain-like"/>
    <property type="match status" value="1"/>
</dbReference>
<feature type="chain" id="PRO_5045291264" evidence="3">
    <location>
        <begin position="19"/>
        <end position="346"/>
    </location>
</feature>
<keyword evidence="1" id="KW-0645">Protease</keyword>
<dbReference type="EMBL" id="JAVIFY010000001">
    <property type="protein sequence ID" value="MDQ9090002.1"/>
    <property type="molecule type" value="Genomic_DNA"/>
</dbReference>
<dbReference type="RefSeq" id="WP_309038062.1">
    <property type="nucleotide sequence ID" value="NZ_JAVIFY010000001.1"/>
</dbReference>
<sequence>MKLFFIVCLSLVTSLANAKDYSSLYEKLDQSVVVIYADTDLQRIENDRAVKTTSSSLGTGSIINDEGLILTAAHVVNDADELTVDVPNRGHFKAKVLASYAPADIALIKLISKEADFKAIKIADSDKTSIGEEVFIIGTPYGLSHTLTVGHLSGRRIHPSSDENLKLEFLQTDAAINQGNSGGPMFNQNGQLIGVVSYIQTQSGGNEGLGFAASSNLVKQMLIERPTIWFGTHYTTLPSGITAALNIPQRSGLLIERVSKQSFADQVGLKGGLVQAVIQGQPLTLGGDVILAVGPHVITGEKTNIELITSYIKGLKAGASIEFTLMRAGHIIKLSAPKPATQIKLL</sequence>
<dbReference type="Gene3D" id="2.40.10.120">
    <property type="match status" value="1"/>
</dbReference>
<dbReference type="SUPFAM" id="SSF50494">
    <property type="entry name" value="Trypsin-like serine proteases"/>
    <property type="match status" value="1"/>
</dbReference>
<dbReference type="InterPro" id="IPR036034">
    <property type="entry name" value="PDZ_sf"/>
</dbReference>
<dbReference type="InterPro" id="IPR001940">
    <property type="entry name" value="Peptidase_S1C"/>
</dbReference>
<dbReference type="InterPro" id="IPR009003">
    <property type="entry name" value="Peptidase_S1_PA"/>
</dbReference>
<gene>
    <name evidence="4" type="ORF">RC083_00205</name>
</gene>
<dbReference type="PRINTS" id="PR00834">
    <property type="entry name" value="PROTEASES2C"/>
</dbReference>